<organism evidence="2 3">
    <name type="scientific">Podospora aff. communis PSN243</name>
    <dbReference type="NCBI Taxonomy" id="3040156"/>
    <lineage>
        <taxon>Eukaryota</taxon>
        <taxon>Fungi</taxon>
        <taxon>Dikarya</taxon>
        <taxon>Ascomycota</taxon>
        <taxon>Pezizomycotina</taxon>
        <taxon>Sordariomycetes</taxon>
        <taxon>Sordariomycetidae</taxon>
        <taxon>Sordariales</taxon>
        <taxon>Podosporaceae</taxon>
        <taxon>Podospora</taxon>
    </lineage>
</organism>
<reference evidence="2" key="1">
    <citation type="journal article" date="2023" name="Mol. Phylogenet. Evol.">
        <title>Genome-scale phylogeny and comparative genomics of the fungal order Sordariales.</title>
        <authorList>
            <person name="Hensen N."/>
            <person name="Bonometti L."/>
            <person name="Westerberg I."/>
            <person name="Brannstrom I.O."/>
            <person name="Guillou S."/>
            <person name="Cros-Aarteil S."/>
            <person name="Calhoun S."/>
            <person name="Haridas S."/>
            <person name="Kuo A."/>
            <person name="Mondo S."/>
            <person name="Pangilinan J."/>
            <person name="Riley R."/>
            <person name="LaButti K."/>
            <person name="Andreopoulos B."/>
            <person name="Lipzen A."/>
            <person name="Chen C."/>
            <person name="Yan M."/>
            <person name="Daum C."/>
            <person name="Ng V."/>
            <person name="Clum A."/>
            <person name="Steindorff A."/>
            <person name="Ohm R.A."/>
            <person name="Martin F."/>
            <person name="Silar P."/>
            <person name="Natvig D.O."/>
            <person name="Lalanne C."/>
            <person name="Gautier V."/>
            <person name="Ament-Velasquez S.L."/>
            <person name="Kruys A."/>
            <person name="Hutchinson M.I."/>
            <person name="Powell A.J."/>
            <person name="Barry K."/>
            <person name="Miller A.N."/>
            <person name="Grigoriev I.V."/>
            <person name="Debuchy R."/>
            <person name="Gladieux P."/>
            <person name="Hiltunen Thoren M."/>
            <person name="Johannesson H."/>
        </authorList>
    </citation>
    <scope>NUCLEOTIDE SEQUENCE</scope>
    <source>
        <strain evidence="2">PSN243</strain>
    </source>
</reference>
<evidence type="ECO:0000256" key="1">
    <source>
        <dbReference type="SAM" id="MobiDB-lite"/>
    </source>
</evidence>
<evidence type="ECO:0000313" key="3">
    <source>
        <dbReference type="Proteomes" id="UP001321760"/>
    </source>
</evidence>
<reference evidence="2" key="2">
    <citation type="submission" date="2023-05" db="EMBL/GenBank/DDBJ databases">
        <authorList>
            <consortium name="Lawrence Berkeley National Laboratory"/>
            <person name="Steindorff A."/>
            <person name="Hensen N."/>
            <person name="Bonometti L."/>
            <person name="Westerberg I."/>
            <person name="Brannstrom I.O."/>
            <person name="Guillou S."/>
            <person name="Cros-Aarteil S."/>
            <person name="Calhoun S."/>
            <person name="Haridas S."/>
            <person name="Kuo A."/>
            <person name="Mondo S."/>
            <person name="Pangilinan J."/>
            <person name="Riley R."/>
            <person name="Labutti K."/>
            <person name="Andreopoulos B."/>
            <person name="Lipzen A."/>
            <person name="Chen C."/>
            <person name="Yanf M."/>
            <person name="Daum C."/>
            <person name="Ng V."/>
            <person name="Clum A."/>
            <person name="Ohm R."/>
            <person name="Martin F."/>
            <person name="Silar P."/>
            <person name="Natvig D."/>
            <person name="Lalanne C."/>
            <person name="Gautier V."/>
            <person name="Ament-Velasquez S.L."/>
            <person name="Kruys A."/>
            <person name="Hutchinson M.I."/>
            <person name="Powell A.J."/>
            <person name="Barry K."/>
            <person name="Miller A.N."/>
            <person name="Grigoriev I.V."/>
            <person name="Debuchy R."/>
            <person name="Gladieux P."/>
            <person name="Thoren M.H."/>
            <person name="Johannesson H."/>
        </authorList>
    </citation>
    <scope>NUCLEOTIDE SEQUENCE</scope>
    <source>
        <strain evidence="2">PSN243</strain>
    </source>
</reference>
<dbReference type="EMBL" id="MU865957">
    <property type="protein sequence ID" value="KAK4446459.1"/>
    <property type="molecule type" value="Genomic_DNA"/>
</dbReference>
<comment type="caution">
    <text evidence="2">The sequence shown here is derived from an EMBL/GenBank/DDBJ whole genome shotgun (WGS) entry which is preliminary data.</text>
</comment>
<evidence type="ECO:0008006" key="4">
    <source>
        <dbReference type="Google" id="ProtNLM"/>
    </source>
</evidence>
<accession>A0AAV9GEC3</accession>
<feature type="region of interest" description="Disordered" evidence="1">
    <location>
        <begin position="217"/>
        <end position="281"/>
    </location>
</feature>
<evidence type="ECO:0000313" key="2">
    <source>
        <dbReference type="EMBL" id="KAK4446459.1"/>
    </source>
</evidence>
<feature type="region of interest" description="Disordered" evidence="1">
    <location>
        <begin position="310"/>
        <end position="331"/>
    </location>
</feature>
<protein>
    <recommendedName>
        <fullName evidence="4">FHA domain-containing protein</fullName>
    </recommendedName>
</protein>
<feature type="region of interest" description="Disordered" evidence="1">
    <location>
        <begin position="75"/>
        <end position="104"/>
    </location>
</feature>
<proteinExistence type="predicted"/>
<dbReference type="AlphaFoldDB" id="A0AAV9GEC3"/>
<dbReference type="Proteomes" id="UP001321760">
    <property type="component" value="Unassembled WGS sequence"/>
</dbReference>
<gene>
    <name evidence="2" type="ORF">QBC34DRAFT_411727</name>
</gene>
<keyword evidence="3" id="KW-1185">Reference proteome</keyword>
<name>A0AAV9GEC3_9PEZI</name>
<sequence length="331" mass="36367">MAATDILFFGIAHGRDVVILPDEDSSRRDSTSIDVDGLSACHALFSPSVARVLSLEPQSPTSLLSQPLSRDALARVSAGPARPLDAKPNSVFDDDDDDDDTHNNGDILLPLDRFSKLYQRHEQIALALSSPYSRWQPYLDYVPCPGSSPGSPAISVATDYIPPAAPVTLEAPQPEPQPTLSFEDIATSSVSVNNPMARYLSDMNQPHEWLAVVMEKESTEVDAQPEDTPDSGAPRQDTPSSITLDGDNSLPDGSYLVAPVRSLTPSSTRKYEDEEEDMDDSAHTFEALATIRTKREERIMANGYSRWRRAIRMRQSDSPPRKRAKTDDRGT</sequence>